<accession>A0A5E4N0A1</accession>
<dbReference type="Gene3D" id="2.60.40.10">
    <property type="entry name" value="Immunoglobulins"/>
    <property type="match status" value="2"/>
</dbReference>
<feature type="domain" description="Ig-like" evidence="3">
    <location>
        <begin position="55"/>
        <end position="152"/>
    </location>
</feature>
<protein>
    <submittedName>
        <fullName evidence="4">Immunoglobulin-like domain,Immunoglobulin-like fold,CD80-like, immunoglobulin C2-set</fullName>
    </submittedName>
</protein>
<reference evidence="4 5" key="1">
    <citation type="submission" date="2019-08" db="EMBL/GenBank/DDBJ databases">
        <authorList>
            <person name="Alioto T."/>
            <person name="Alioto T."/>
            <person name="Gomez Garrido J."/>
        </authorList>
    </citation>
    <scope>NUCLEOTIDE SEQUENCE [LARGE SCALE GENOMIC DNA]</scope>
</reference>
<feature type="transmembrane region" description="Helical" evidence="2">
    <location>
        <begin position="12"/>
        <end position="33"/>
    </location>
</feature>
<proteinExistence type="predicted"/>
<name>A0A5E4N0A1_9HEMI</name>
<gene>
    <name evidence="4" type="ORF">CINCED_3A002767</name>
</gene>
<feature type="transmembrane region" description="Helical" evidence="2">
    <location>
        <begin position="267"/>
        <end position="290"/>
    </location>
</feature>
<dbReference type="PANTHER" id="PTHR21261">
    <property type="entry name" value="BEAT PROTEIN"/>
    <property type="match status" value="1"/>
</dbReference>
<dbReference type="FunFam" id="2.60.40.10:FF:000437">
    <property type="entry name" value="Beat-IIIc, isoform A"/>
    <property type="match status" value="1"/>
</dbReference>
<dbReference type="InterPro" id="IPR013162">
    <property type="entry name" value="CD80_C2-set"/>
</dbReference>
<dbReference type="InterPro" id="IPR036179">
    <property type="entry name" value="Ig-like_dom_sf"/>
</dbReference>
<evidence type="ECO:0000259" key="3">
    <source>
        <dbReference type="PROSITE" id="PS50835"/>
    </source>
</evidence>
<dbReference type="SUPFAM" id="SSF48726">
    <property type="entry name" value="Immunoglobulin"/>
    <property type="match status" value="2"/>
</dbReference>
<dbReference type="EMBL" id="CABPRJ010001462">
    <property type="protein sequence ID" value="VVC38089.1"/>
    <property type="molecule type" value="Genomic_DNA"/>
</dbReference>
<keyword evidence="2" id="KW-1133">Transmembrane helix</keyword>
<dbReference type="Pfam" id="PF08205">
    <property type="entry name" value="C2-set_2"/>
    <property type="match status" value="1"/>
</dbReference>
<keyword evidence="5" id="KW-1185">Reference proteome</keyword>
<keyword evidence="2" id="KW-0472">Membrane</keyword>
<keyword evidence="1" id="KW-1015">Disulfide bond</keyword>
<evidence type="ECO:0000256" key="1">
    <source>
        <dbReference type="ARBA" id="ARBA00023157"/>
    </source>
</evidence>
<keyword evidence="2" id="KW-0812">Transmembrane</keyword>
<dbReference type="Proteomes" id="UP000325440">
    <property type="component" value="Unassembled WGS sequence"/>
</dbReference>
<evidence type="ECO:0000313" key="4">
    <source>
        <dbReference type="EMBL" id="VVC38089.1"/>
    </source>
</evidence>
<sequence length="293" mass="33071">MSINRLRPKMKMAKSILIVKITSIMAIFMFLIIESNIGEAVKMIGIKVPAFIYIGDSVQLFCDYDMQMDTLYSVTWYKDNEEFYRYVPSSSPLDKHSFNMDGITVDKLHSDNKRVTLISANLLMNGEYKCEVSAEAPFFSSVHAESKMAIISIPKKDLPEINGGSEIYQSDDTIYLNCTSAKSYPAAKLRWYINDKIVISNNDRTEKLPNGLYVSISKLNLPASPDRFHNGMMKVTCRAVISIGRPKALPPPWEYKRDAILLVRGSAVAMCITFNIKVTLIVLTFTVFLINTS</sequence>
<dbReference type="OrthoDB" id="6415662at2759"/>
<dbReference type="AlphaFoldDB" id="A0A5E4N0A1"/>
<evidence type="ECO:0000313" key="5">
    <source>
        <dbReference type="Proteomes" id="UP000325440"/>
    </source>
</evidence>
<dbReference type="PANTHER" id="PTHR21261:SF15">
    <property type="entry name" value="BEATEN PATH IIIA, ISOFORM D-RELATED"/>
    <property type="match status" value="1"/>
</dbReference>
<evidence type="ECO:0000256" key="2">
    <source>
        <dbReference type="SAM" id="Phobius"/>
    </source>
</evidence>
<dbReference type="InterPro" id="IPR007110">
    <property type="entry name" value="Ig-like_dom"/>
</dbReference>
<organism evidence="4 5">
    <name type="scientific">Cinara cedri</name>
    <dbReference type="NCBI Taxonomy" id="506608"/>
    <lineage>
        <taxon>Eukaryota</taxon>
        <taxon>Metazoa</taxon>
        <taxon>Ecdysozoa</taxon>
        <taxon>Arthropoda</taxon>
        <taxon>Hexapoda</taxon>
        <taxon>Insecta</taxon>
        <taxon>Pterygota</taxon>
        <taxon>Neoptera</taxon>
        <taxon>Paraneoptera</taxon>
        <taxon>Hemiptera</taxon>
        <taxon>Sternorrhyncha</taxon>
        <taxon>Aphidomorpha</taxon>
        <taxon>Aphidoidea</taxon>
        <taxon>Aphididae</taxon>
        <taxon>Lachninae</taxon>
        <taxon>Cinara</taxon>
    </lineage>
</organism>
<dbReference type="InterPro" id="IPR013783">
    <property type="entry name" value="Ig-like_fold"/>
</dbReference>
<dbReference type="PROSITE" id="PS50835">
    <property type="entry name" value="IG_LIKE"/>
    <property type="match status" value="1"/>
</dbReference>